<dbReference type="STRING" id="1217721.HY57_15395"/>
<protein>
    <recommendedName>
        <fullName evidence="2">Barstar (barnase inhibitor) domain-containing protein</fullName>
    </recommendedName>
</protein>
<dbReference type="EMBL" id="CP008884">
    <property type="protein sequence ID" value="AIF48518.1"/>
    <property type="molecule type" value="Genomic_DNA"/>
</dbReference>
<dbReference type="HOGENOM" id="CLU_121832_1_0_6"/>
<proteinExistence type="inferred from homology"/>
<dbReference type="KEGG" id="dja:HY57_15395"/>
<dbReference type="Proteomes" id="UP000027987">
    <property type="component" value="Chromosome"/>
</dbReference>
<accession>A0A075K8J3</accession>
<dbReference type="AlphaFoldDB" id="A0A075K8J3"/>
<dbReference type="CDD" id="cd05141">
    <property type="entry name" value="Barstar_evA4336-like"/>
    <property type="match status" value="1"/>
</dbReference>
<dbReference type="InterPro" id="IPR035905">
    <property type="entry name" value="Barstar-like_sf"/>
</dbReference>
<dbReference type="InterPro" id="IPR000468">
    <property type="entry name" value="Barstar"/>
</dbReference>
<evidence type="ECO:0000313" key="4">
    <source>
        <dbReference type="Proteomes" id="UP000027987"/>
    </source>
</evidence>
<dbReference type="RefSeq" id="WP_019465606.1">
    <property type="nucleotide sequence ID" value="NZ_ALOY01000160.1"/>
</dbReference>
<name>A0A075K8J3_9GAMM</name>
<comment type="similarity">
    <text evidence="1">Belongs to the barstar family.</text>
</comment>
<dbReference type="PATRIC" id="fig|1217721.7.peg.3153"/>
<dbReference type="Gene3D" id="3.30.370.10">
    <property type="entry name" value="Barstar-like"/>
    <property type="match status" value="1"/>
</dbReference>
<evidence type="ECO:0000313" key="3">
    <source>
        <dbReference type="EMBL" id="AIF48518.1"/>
    </source>
</evidence>
<dbReference type="SUPFAM" id="SSF52038">
    <property type="entry name" value="Barstar-related"/>
    <property type="match status" value="1"/>
</dbReference>
<gene>
    <name evidence="3" type="ORF">HY57_15395</name>
</gene>
<reference evidence="3 4" key="1">
    <citation type="submission" date="2014-07" db="EMBL/GenBank/DDBJ databases">
        <title>Complete Genome Sequence of Dyella japonica Strain A8 Isolated from Malaysian Tropical Soil.</title>
        <authorList>
            <person name="Hui R.K.H."/>
            <person name="Chen J.-W."/>
            <person name="Chan K.-G."/>
            <person name="Leung F.C.C."/>
        </authorList>
    </citation>
    <scope>NUCLEOTIDE SEQUENCE [LARGE SCALE GENOMIC DNA]</scope>
    <source>
        <strain evidence="3 4">A8</strain>
    </source>
</reference>
<sequence length="144" mass="16355">MSAQFDLDFGDAEDGGIFFVTSEDLEPLGEAAGMQGLRVCRISLADYTDREALFDRLTQALRLPSDFGRNWDALADSMRDLSWLKATGYILLFDHAEDMRDRNEDDFDMLLDILEDAVDYWQEAPAPFFVFFALPESAFDDTDA</sequence>
<evidence type="ECO:0000259" key="2">
    <source>
        <dbReference type="Pfam" id="PF01337"/>
    </source>
</evidence>
<keyword evidence="4" id="KW-1185">Reference proteome</keyword>
<dbReference type="OrthoDB" id="7575400at2"/>
<dbReference type="Pfam" id="PF01337">
    <property type="entry name" value="Barstar"/>
    <property type="match status" value="1"/>
</dbReference>
<evidence type="ECO:0000256" key="1">
    <source>
        <dbReference type="ARBA" id="ARBA00006845"/>
    </source>
</evidence>
<feature type="domain" description="Barstar (barnase inhibitor)" evidence="2">
    <location>
        <begin position="38"/>
        <end position="132"/>
    </location>
</feature>
<organism evidence="3 4">
    <name type="scientific">Dyella japonica A8</name>
    <dbReference type="NCBI Taxonomy" id="1217721"/>
    <lineage>
        <taxon>Bacteria</taxon>
        <taxon>Pseudomonadati</taxon>
        <taxon>Pseudomonadota</taxon>
        <taxon>Gammaproteobacteria</taxon>
        <taxon>Lysobacterales</taxon>
        <taxon>Rhodanobacteraceae</taxon>
        <taxon>Dyella</taxon>
    </lineage>
</organism>